<name>A0ABV0SKF5_9TELE</name>
<gene>
    <name evidence="1" type="ORF">ILYODFUR_002769</name>
</gene>
<comment type="caution">
    <text evidence="1">The sequence shown here is derived from an EMBL/GenBank/DDBJ whole genome shotgun (WGS) entry which is preliminary data.</text>
</comment>
<accession>A0ABV0SKF5</accession>
<dbReference type="Proteomes" id="UP001482620">
    <property type="component" value="Unassembled WGS sequence"/>
</dbReference>
<organism evidence="1 2">
    <name type="scientific">Ilyodon furcidens</name>
    <name type="common">goldbreast splitfin</name>
    <dbReference type="NCBI Taxonomy" id="33524"/>
    <lineage>
        <taxon>Eukaryota</taxon>
        <taxon>Metazoa</taxon>
        <taxon>Chordata</taxon>
        <taxon>Craniata</taxon>
        <taxon>Vertebrata</taxon>
        <taxon>Euteleostomi</taxon>
        <taxon>Actinopterygii</taxon>
        <taxon>Neopterygii</taxon>
        <taxon>Teleostei</taxon>
        <taxon>Neoteleostei</taxon>
        <taxon>Acanthomorphata</taxon>
        <taxon>Ovalentaria</taxon>
        <taxon>Atherinomorphae</taxon>
        <taxon>Cyprinodontiformes</taxon>
        <taxon>Goodeidae</taxon>
        <taxon>Ilyodon</taxon>
    </lineage>
</organism>
<reference evidence="1 2" key="1">
    <citation type="submission" date="2021-06" db="EMBL/GenBank/DDBJ databases">
        <authorList>
            <person name="Palmer J.M."/>
        </authorList>
    </citation>
    <scope>NUCLEOTIDE SEQUENCE [LARGE SCALE GENOMIC DNA]</scope>
    <source>
        <strain evidence="2">if_2019</strain>
        <tissue evidence="1">Muscle</tissue>
    </source>
</reference>
<keyword evidence="2" id="KW-1185">Reference proteome</keyword>
<evidence type="ECO:0000313" key="1">
    <source>
        <dbReference type="EMBL" id="MEQ2220183.1"/>
    </source>
</evidence>
<dbReference type="EMBL" id="JAHRIQ010000135">
    <property type="protein sequence ID" value="MEQ2220183.1"/>
    <property type="molecule type" value="Genomic_DNA"/>
</dbReference>
<evidence type="ECO:0000313" key="2">
    <source>
        <dbReference type="Proteomes" id="UP001482620"/>
    </source>
</evidence>
<protein>
    <submittedName>
        <fullName evidence="1">Uncharacterized protein</fullName>
    </submittedName>
</protein>
<sequence length="108" mass="12464">MVVVASLCGVAFFQRRISVFSITLSLILHPNKEMNYFKRRKLKFWIGLELSLSEDLWCPLYRQGCGQEMSSQSDRLLHINSNFCKLKSGNIVKGWLPDGPQLKKTERS</sequence>
<proteinExistence type="predicted"/>